<feature type="transmembrane region" description="Helical" evidence="2">
    <location>
        <begin position="74"/>
        <end position="95"/>
    </location>
</feature>
<dbReference type="EMBL" id="CP163443">
    <property type="protein sequence ID" value="XDQ50241.1"/>
    <property type="molecule type" value="Genomic_DNA"/>
</dbReference>
<accession>A0AB39R7C1</accession>
<keyword evidence="2" id="KW-0812">Transmembrane</keyword>
<dbReference type="PANTHER" id="PTHR47485">
    <property type="entry name" value="THYLAKOID LUMENAL 17.4 KDA PROTEIN, CHLOROPLASTIC"/>
    <property type="match status" value="1"/>
</dbReference>
<dbReference type="InterPro" id="IPR001646">
    <property type="entry name" value="5peptide_repeat"/>
</dbReference>
<protein>
    <submittedName>
        <fullName evidence="3">Pentapeptide repeat-containing protein</fullName>
    </submittedName>
</protein>
<dbReference type="SUPFAM" id="SSF141571">
    <property type="entry name" value="Pentapeptide repeat-like"/>
    <property type="match status" value="1"/>
</dbReference>
<dbReference type="Pfam" id="PF00805">
    <property type="entry name" value="Pentapeptide"/>
    <property type="match status" value="2"/>
</dbReference>
<evidence type="ECO:0000256" key="1">
    <source>
        <dbReference type="ARBA" id="ARBA00022737"/>
    </source>
</evidence>
<proteinExistence type="predicted"/>
<dbReference type="RefSeq" id="WP_369243599.1">
    <property type="nucleotide sequence ID" value="NZ_CP163443.1"/>
</dbReference>
<reference evidence="3" key="1">
    <citation type="submission" date="2024-07" db="EMBL/GenBank/DDBJ databases">
        <authorList>
            <person name="Yu S.T."/>
        </authorList>
    </citation>
    <scope>NUCLEOTIDE SEQUENCE</scope>
    <source>
        <strain evidence="3">R41</strain>
    </source>
</reference>
<dbReference type="Gene3D" id="2.160.20.80">
    <property type="entry name" value="E3 ubiquitin-protein ligase SopA"/>
    <property type="match status" value="1"/>
</dbReference>
<keyword evidence="2" id="KW-1133">Transmembrane helix</keyword>
<name>A0AB39R7C1_9ACTN</name>
<sequence length="303" mass="32407">MTSSLSRLFRRSAMDTRPTAPPRIWPRAVAASAGLVLLGWLIWLLGPGAGWVLEHVDGVTDVSDKERALLLDAIRGRALTITTGLAALVAVYFTARNADTARRTYEVGQRTLALAEQGHVTDRYTKAIEQLGSAELAVRLGGIYALERIARDSARDHSTVLEVLTAFVRTSPPLGTTLAPAPLPERRGRPRLRADIQAALSVIGRRNTDHDRPGQHIDLAEANLLGADLAGADLRGADLAQAELTEADFKGADLSHANLWRANLTRADLARANLAHAIFEGADLTDAQLDGASLHGARGLPPG</sequence>
<organism evidence="3">
    <name type="scientific">Streptomyces sp. R41</name>
    <dbReference type="NCBI Taxonomy" id="3238632"/>
    <lineage>
        <taxon>Bacteria</taxon>
        <taxon>Bacillati</taxon>
        <taxon>Actinomycetota</taxon>
        <taxon>Actinomycetes</taxon>
        <taxon>Kitasatosporales</taxon>
        <taxon>Streptomycetaceae</taxon>
        <taxon>Streptomyces</taxon>
    </lineage>
</organism>
<evidence type="ECO:0000313" key="3">
    <source>
        <dbReference type="EMBL" id="XDQ50241.1"/>
    </source>
</evidence>
<keyword evidence="2" id="KW-0472">Membrane</keyword>
<gene>
    <name evidence="3" type="ORF">AB5J53_00105</name>
</gene>
<evidence type="ECO:0000256" key="2">
    <source>
        <dbReference type="SAM" id="Phobius"/>
    </source>
</evidence>
<keyword evidence="1" id="KW-0677">Repeat</keyword>
<dbReference type="AlphaFoldDB" id="A0AB39R7C1"/>
<dbReference type="PANTHER" id="PTHR47485:SF1">
    <property type="entry name" value="THYLAKOID LUMENAL 17.4 KDA PROTEIN, CHLOROPLASTIC"/>
    <property type="match status" value="1"/>
</dbReference>